<protein>
    <recommendedName>
        <fullName evidence="3">Protein SlyX homolog</fullName>
    </recommendedName>
</protein>
<evidence type="ECO:0000313" key="1">
    <source>
        <dbReference type="EMBL" id="GAA4936185.1"/>
    </source>
</evidence>
<organism evidence="1 2">
    <name type="scientific">Halioxenophilus aromaticivorans</name>
    <dbReference type="NCBI Taxonomy" id="1306992"/>
    <lineage>
        <taxon>Bacteria</taxon>
        <taxon>Pseudomonadati</taxon>
        <taxon>Pseudomonadota</taxon>
        <taxon>Gammaproteobacteria</taxon>
        <taxon>Alteromonadales</taxon>
        <taxon>Alteromonadaceae</taxon>
        <taxon>Halioxenophilus</taxon>
    </lineage>
</organism>
<name>A0AAV3TZN7_9ALTE</name>
<dbReference type="AlphaFoldDB" id="A0AAV3TZN7"/>
<reference evidence="2" key="1">
    <citation type="journal article" date="2019" name="Int. J. Syst. Evol. Microbiol.">
        <title>The Global Catalogue of Microorganisms (GCM) 10K type strain sequencing project: providing services to taxonomists for standard genome sequencing and annotation.</title>
        <authorList>
            <consortium name="The Broad Institute Genomics Platform"/>
            <consortium name="The Broad Institute Genome Sequencing Center for Infectious Disease"/>
            <person name="Wu L."/>
            <person name="Ma J."/>
        </authorList>
    </citation>
    <scope>NUCLEOTIDE SEQUENCE [LARGE SCALE GENOMIC DNA]</scope>
    <source>
        <strain evidence="2">JCM 19134</strain>
    </source>
</reference>
<dbReference type="Gene3D" id="1.20.5.300">
    <property type="match status" value="1"/>
</dbReference>
<keyword evidence="2" id="KW-1185">Reference proteome</keyword>
<dbReference type="RefSeq" id="WP_345418690.1">
    <property type="nucleotide sequence ID" value="NZ_AP031496.1"/>
</dbReference>
<evidence type="ECO:0000313" key="2">
    <source>
        <dbReference type="Proteomes" id="UP001409585"/>
    </source>
</evidence>
<proteinExistence type="predicted"/>
<dbReference type="PANTHER" id="PTHR36508:SF1">
    <property type="entry name" value="PROTEIN SLYX"/>
    <property type="match status" value="1"/>
</dbReference>
<dbReference type="Proteomes" id="UP001409585">
    <property type="component" value="Unassembled WGS sequence"/>
</dbReference>
<dbReference type="PANTHER" id="PTHR36508">
    <property type="entry name" value="PROTEIN SLYX"/>
    <property type="match status" value="1"/>
</dbReference>
<accession>A0AAV3TZN7</accession>
<dbReference type="Pfam" id="PF04102">
    <property type="entry name" value="SlyX"/>
    <property type="match status" value="1"/>
</dbReference>
<evidence type="ECO:0008006" key="3">
    <source>
        <dbReference type="Google" id="ProtNLM"/>
    </source>
</evidence>
<sequence>MGASSSDHEQHIADLQARVSFQEDALASLDEIVARQDRELLMLKAQMKSLVDKLKDLQFGMEAGGGHTDERPPHY</sequence>
<dbReference type="InterPro" id="IPR007236">
    <property type="entry name" value="SlyX"/>
</dbReference>
<gene>
    <name evidence="1" type="ORF">GCM10025791_12350</name>
</gene>
<dbReference type="EMBL" id="BAABLX010000007">
    <property type="protein sequence ID" value="GAA4936185.1"/>
    <property type="molecule type" value="Genomic_DNA"/>
</dbReference>
<comment type="caution">
    <text evidence="1">The sequence shown here is derived from an EMBL/GenBank/DDBJ whole genome shotgun (WGS) entry which is preliminary data.</text>
</comment>